<feature type="transmembrane region" description="Helical" evidence="1">
    <location>
        <begin position="367"/>
        <end position="388"/>
    </location>
</feature>
<protein>
    <recommendedName>
        <fullName evidence="4">Transmembrane protein</fullName>
    </recommendedName>
</protein>
<dbReference type="Proteomes" id="UP000197153">
    <property type="component" value="Chromosome 3"/>
</dbReference>
<evidence type="ECO:0000313" key="2">
    <source>
        <dbReference type="EMBL" id="ASG24745.1"/>
    </source>
</evidence>
<evidence type="ECO:0008006" key="4">
    <source>
        <dbReference type="Google" id="ProtNLM"/>
    </source>
</evidence>
<dbReference type="KEGG" id="nao:Y958_28325"/>
<feature type="transmembrane region" description="Helical" evidence="1">
    <location>
        <begin position="343"/>
        <end position="361"/>
    </location>
</feature>
<evidence type="ECO:0000313" key="3">
    <source>
        <dbReference type="Proteomes" id="UP000197153"/>
    </source>
</evidence>
<feature type="transmembrane region" description="Helical" evidence="1">
    <location>
        <begin position="217"/>
        <end position="235"/>
    </location>
</feature>
<keyword evidence="1" id="KW-1133">Transmembrane helix</keyword>
<feature type="transmembrane region" description="Helical" evidence="1">
    <location>
        <begin position="118"/>
        <end position="135"/>
    </location>
</feature>
<keyword evidence="3" id="KW-1185">Reference proteome</keyword>
<name>A0A248K184_9PROT</name>
<keyword evidence="1" id="KW-0812">Transmembrane</keyword>
<feature type="transmembrane region" description="Helical" evidence="1">
    <location>
        <begin position="6"/>
        <end position="31"/>
    </location>
</feature>
<evidence type="ECO:0000256" key="1">
    <source>
        <dbReference type="SAM" id="Phobius"/>
    </source>
</evidence>
<feature type="transmembrane region" description="Helical" evidence="1">
    <location>
        <begin position="93"/>
        <end position="112"/>
    </location>
</feature>
<feature type="transmembrane region" description="Helical" evidence="1">
    <location>
        <begin position="280"/>
        <end position="298"/>
    </location>
</feature>
<reference evidence="2 3" key="1">
    <citation type="submission" date="2017-06" db="EMBL/GenBank/DDBJ databases">
        <title>Complete genome sequence of Nitrospirillum amazonense strain CBAmC, an endophytic nitrogen-fixing and plant growth-promoting bacterium, isolated from sugarcane.</title>
        <authorList>
            <person name="Schwab S."/>
            <person name="dos Santos Teixeira K.R."/>
            <person name="Simoes Araujo J.L."/>
            <person name="Soares Vidal M."/>
            <person name="Borges de Freitas H.R."/>
            <person name="Rivello Crivelaro A.L."/>
            <person name="Bueno de Camargo Nunes A."/>
            <person name="dos Santos C.M."/>
            <person name="Palmeira da Silva Rosa D."/>
            <person name="da Silva Padilha D."/>
            <person name="da Silva E."/>
            <person name="Araujo Terra L."/>
            <person name="Soares Mendes V."/>
            <person name="Farinelli L."/>
            <person name="Magalhaes Cruz L."/>
            <person name="Baldani J.I."/>
        </authorList>
    </citation>
    <scope>NUCLEOTIDE SEQUENCE [LARGE SCALE GENOMIC DNA]</scope>
    <source>
        <strain evidence="2 3">CBAmC</strain>
    </source>
</reference>
<proteinExistence type="predicted"/>
<organism evidence="2 3">
    <name type="scientific">Nitrospirillum viridazoti CBAmc</name>
    <dbReference type="NCBI Taxonomy" id="1441467"/>
    <lineage>
        <taxon>Bacteria</taxon>
        <taxon>Pseudomonadati</taxon>
        <taxon>Pseudomonadota</taxon>
        <taxon>Alphaproteobacteria</taxon>
        <taxon>Rhodospirillales</taxon>
        <taxon>Azospirillaceae</taxon>
        <taxon>Nitrospirillum</taxon>
        <taxon>Nitrospirillum viridazoti</taxon>
    </lineage>
</organism>
<dbReference type="AlphaFoldDB" id="A0A248K184"/>
<feature type="transmembrane region" description="Helical" evidence="1">
    <location>
        <begin position="255"/>
        <end position="273"/>
    </location>
</feature>
<keyword evidence="1" id="KW-0472">Membrane</keyword>
<feature type="transmembrane region" description="Helical" evidence="1">
    <location>
        <begin position="182"/>
        <end position="205"/>
    </location>
</feature>
<sequence length="730" mass="78160">MSVGSIFRLFIIVSVLVIAAAVVSTTILALVRFGSSMLLSDQWTDFDYTRRLAEGSLRFADLFDQHNEHRIFFPRLIFFLDYLVANNTNTVDLTFNVLIAAGTLFSILALYRKLEKDRGIYLGFAAIGTAILFSLSQRENFLWGFQVQFFGAVAAAAGAFLAFAVSIERARRGVAAMGPRCLAYVLVLVDTYTLSNGILAAFLLIPMALALRAGRAIVLATLGWALLLAVSYFLNFHPVQGHSPYLYSLTHPLDYLGYLSGYLGNLVTCLGIAEPLRSRAAILLGAIGLLLTLAALARSLRTWDEPPARVALLALMLFVLGTAMLTALGRITFGMEQAFSGRYVTPVSVFWVAHICYWAPLRRLRDGLGLGLALAGAVVVAGLTLCAVKGHLRGWQEGNAQALTTAKARDAILSDVRDVSTYQSVFPVAEVIVQHVPFMRNHHLSVFADPDNRLLGQKPDWLAVTLANRCIGAFDLTALLSSSGGELSLAATGWAWDQARGKAVARLLFTDAAGMVVGYAGGGWPRPDVRLAIPAVRSGAVGWTGFLKAAPATLVRAYALLPGHRACVVGEKITPSDDSHLVPLSSLGAAISVSSAPALSGGWSQDGQNAAAGSLSLDEVVYGSWSGTDGNVGEMRVGPFTATHSRIAFPMVTGPHAENQVAVLLDAETGIELRRYPLFTSLTWTGLEIQLPEAAVGKAVVLEFRDQGTGWGEWSAVGGLHEVVSDNPTP</sequence>
<gene>
    <name evidence="2" type="ORF">Y958_28325</name>
</gene>
<feature type="transmembrane region" description="Helical" evidence="1">
    <location>
        <begin position="147"/>
        <end position="167"/>
    </location>
</feature>
<accession>A0A248K184</accession>
<feature type="transmembrane region" description="Helical" evidence="1">
    <location>
        <begin position="310"/>
        <end position="331"/>
    </location>
</feature>
<dbReference type="EMBL" id="CP022112">
    <property type="protein sequence ID" value="ASG24745.1"/>
    <property type="molecule type" value="Genomic_DNA"/>
</dbReference>